<feature type="transmembrane region" description="Helical" evidence="11">
    <location>
        <begin position="86"/>
        <end position="102"/>
    </location>
</feature>
<comment type="similarity">
    <text evidence="10">Belongs to the dynein light intermediate chain family.</text>
</comment>
<evidence type="ECO:0000256" key="10">
    <source>
        <dbReference type="RuleBase" id="RU366047"/>
    </source>
</evidence>
<dbReference type="AlphaFoldDB" id="X6M5G6"/>
<accession>X6M5G6</accession>
<comment type="subcellular location">
    <subcellularLocation>
        <location evidence="1 10">Cytoplasm</location>
        <location evidence="1 10">Cytoskeleton</location>
    </subcellularLocation>
</comment>
<dbReference type="GO" id="GO:0005868">
    <property type="term" value="C:cytoplasmic dynein complex"/>
    <property type="evidence" value="ECO:0007669"/>
    <property type="project" value="UniProtKB-UniRule"/>
</dbReference>
<keyword evidence="11" id="KW-0812">Transmembrane</keyword>
<gene>
    <name evidence="12" type="ORF">RFI_28674</name>
</gene>
<keyword evidence="7 10" id="KW-0243">Dynein</keyword>
<keyword evidence="8 10" id="KW-0505">Motor protein</keyword>
<keyword evidence="6 10" id="KW-0067">ATP-binding</keyword>
<evidence type="ECO:0000256" key="9">
    <source>
        <dbReference type="ARBA" id="ARBA00023212"/>
    </source>
</evidence>
<evidence type="ECO:0000256" key="4">
    <source>
        <dbReference type="ARBA" id="ARBA00022701"/>
    </source>
</evidence>
<dbReference type="GO" id="GO:0005813">
    <property type="term" value="C:centrosome"/>
    <property type="evidence" value="ECO:0007669"/>
    <property type="project" value="TreeGrafter"/>
</dbReference>
<protein>
    <recommendedName>
        <fullName evidence="10">Dynein light intermediate chain</fullName>
    </recommendedName>
</protein>
<evidence type="ECO:0000256" key="11">
    <source>
        <dbReference type="SAM" id="Phobius"/>
    </source>
</evidence>
<evidence type="ECO:0000256" key="2">
    <source>
        <dbReference type="ARBA" id="ARBA00022448"/>
    </source>
</evidence>
<keyword evidence="11" id="KW-0472">Membrane</keyword>
<evidence type="ECO:0000256" key="3">
    <source>
        <dbReference type="ARBA" id="ARBA00022490"/>
    </source>
</evidence>
<keyword evidence="2 10" id="KW-0813">Transport</keyword>
<dbReference type="Proteomes" id="UP000023152">
    <property type="component" value="Unassembled WGS sequence"/>
</dbReference>
<keyword evidence="5 10" id="KW-0547">Nucleotide-binding</keyword>
<evidence type="ECO:0000256" key="7">
    <source>
        <dbReference type="ARBA" id="ARBA00023017"/>
    </source>
</evidence>
<dbReference type="Pfam" id="PF05783">
    <property type="entry name" value="DLIC"/>
    <property type="match status" value="1"/>
</dbReference>
<keyword evidence="13" id="KW-1185">Reference proteome</keyword>
<dbReference type="PANTHER" id="PTHR12688:SF0">
    <property type="entry name" value="DYNEIN LIGHT INTERMEDIATE CHAIN"/>
    <property type="match status" value="1"/>
</dbReference>
<dbReference type="InterPro" id="IPR022780">
    <property type="entry name" value="Dynein_light_int_chain"/>
</dbReference>
<keyword evidence="3 10" id="KW-0963">Cytoplasm</keyword>
<reference evidence="12 13" key="1">
    <citation type="journal article" date="2013" name="Curr. Biol.">
        <title>The Genome of the Foraminiferan Reticulomyxa filosa.</title>
        <authorList>
            <person name="Glockner G."/>
            <person name="Hulsmann N."/>
            <person name="Schleicher M."/>
            <person name="Noegel A.A."/>
            <person name="Eichinger L."/>
            <person name="Gallinger C."/>
            <person name="Pawlowski J."/>
            <person name="Sierra R."/>
            <person name="Euteneuer U."/>
            <person name="Pillet L."/>
            <person name="Moustafa A."/>
            <person name="Platzer M."/>
            <person name="Groth M."/>
            <person name="Szafranski K."/>
            <person name="Schliwa M."/>
        </authorList>
    </citation>
    <scope>NUCLEOTIDE SEQUENCE [LARGE SCALE GENOMIC DNA]</scope>
</reference>
<evidence type="ECO:0000313" key="12">
    <source>
        <dbReference type="EMBL" id="ETO08712.1"/>
    </source>
</evidence>
<keyword evidence="4 10" id="KW-0493">Microtubule</keyword>
<dbReference type="EMBL" id="ASPP01024773">
    <property type="protein sequence ID" value="ETO08712.1"/>
    <property type="molecule type" value="Genomic_DNA"/>
</dbReference>
<dbReference type="GO" id="GO:0045504">
    <property type="term" value="F:dynein heavy chain binding"/>
    <property type="evidence" value="ECO:0007669"/>
    <property type="project" value="TreeGrafter"/>
</dbReference>
<dbReference type="PANTHER" id="PTHR12688">
    <property type="entry name" value="DYNEIN LIGHT INTERMEDIATE CHAIN"/>
    <property type="match status" value="1"/>
</dbReference>
<comment type="subunit">
    <text evidence="10">Homodimer. The cytoplasmic dynein 1 complex consists of two catalytic heavy chains (HCs) and a number of non-catalytic subunits presented by intermediate chains (ICs).</text>
</comment>
<organism evidence="12 13">
    <name type="scientific">Reticulomyxa filosa</name>
    <dbReference type="NCBI Taxonomy" id="46433"/>
    <lineage>
        <taxon>Eukaryota</taxon>
        <taxon>Sar</taxon>
        <taxon>Rhizaria</taxon>
        <taxon>Retaria</taxon>
        <taxon>Foraminifera</taxon>
        <taxon>Monothalamids</taxon>
        <taxon>Reticulomyxidae</taxon>
        <taxon>Reticulomyxa</taxon>
    </lineage>
</organism>
<evidence type="ECO:0000256" key="1">
    <source>
        <dbReference type="ARBA" id="ARBA00004245"/>
    </source>
</evidence>
<dbReference type="InterPro" id="IPR008467">
    <property type="entry name" value="Dynein1_light_intermed_chain"/>
</dbReference>
<dbReference type="GO" id="GO:0007018">
    <property type="term" value="P:microtubule-based movement"/>
    <property type="evidence" value="ECO:0007669"/>
    <property type="project" value="InterPro"/>
</dbReference>
<dbReference type="GO" id="GO:0005874">
    <property type="term" value="C:microtubule"/>
    <property type="evidence" value="ECO:0007669"/>
    <property type="project" value="UniProtKB-KW"/>
</dbReference>
<sequence length="259" mass="30703">MDQSAILSNFQPIQSNGNLWEFFLNQASGQKRHEGHLIILGNANSGKTELVSAMRHIESKVGETKKSLMMKYSYLHMSDLSFDGRIFYFIIIIIFFFLLPCVHKRIQRSIRFQKKVLLLLCRVYFVFKWKHMKLTTKNMTIASNKMLNVWQVTSIEHCAVLKEVIPKDEMDRLAWMIVLDCSRLHLIKEEFDKWIQVVVETQKLLLARCDTKTQEDLKDKSFALLLKEIIRTFCAYFFKQQKKNKKKNKKINSHHKRNK</sequence>
<dbReference type="GO" id="GO:0000226">
    <property type="term" value="P:microtubule cytoskeleton organization"/>
    <property type="evidence" value="ECO:0007669"/>
    <property type="project" value="TreeGrafter"/>
</dbReference>
<comment type="caution">
    <text evidence="12">The sequence shown here is derived from an EMBL/GenBank/DDBJ whole genome shotgun (WGS) entry which is preliminary data.</text>
</comment>
<keyword evidence="9 10" id="KW-0206">Cytoskeleton</keyword>
<dbReference type="GO" id="GO:0005524">
    <property type="term" value="F:ATP binding"/>
    <property type="evidence" value="ECO:0007669"/>
    <property type="project" value="UniProtKB-KW"/>
</dbReference>
<name>X6M5G6_RETFI</name>
<evidence type="ECO:0000256" key="8">
    <source>
        <dbReference type="ARBA" id="ARBA00023175"/>
    </source>
</evidence>
<keyword evidence="11" id="KW-1133">Transmembrane helix</keyword>
<evidence type="ECO:0000313" key="13">
    <source>
        <dbReference type="Proteomes" id="UP000023152"/>
    </source>
</evidence>
<evidence type="ECO:0000256" key="6">
    <source>
        <dbReference type="ARBA" id="ARBA00022840"/>
    </source>
</evidence>
<comment type="function">
    <text evidence="10">Acts as one of several non-catalytic accessory components of the cytoplasmic dynein 1 complex that are thought to be involved in linking dynein to cargos and to adapter proteins that regulate dynein function. Cytoplasmic dynein 1 acts as a motor for the intracellular retrograde motility of vesicles and organelles along microtubules. May play a role in binding dynein to membranous organelles or chromosomes.</text>
</comment>
<evidence type="ECO:0000256" key="5">
    <source>
        <dbReference type="ARBA" id="ARBA00022741"/>
    </source>
</evidence>
<proteinExistence type="inferred from homology"/>